<evidence type="ECO:0000256" key="2">
    <source>
        <dbReference type="ARBA" id="ARBA00023004"/>
    </source>
</evidence>
<evidence type="ECO:0000313" key="6">
    <source>
        <dbReference type="Proteomes" id="UP001173223"/>
    </source>
</evidence>
<reference evidence="5" key="2">
    <citation type="submission" date="2022-04" db="EMBL/GenBank/DDBJ databases">
        <authorList>
            <person name="Livingstone P.G."/>
        </authorList>
    </citation>
    <scope>NUCLEOTIDE SEQUENCE</scope>
    <source>
        <strain evidence="5">BRON_8</strain>
    </source>
</reference>
<keyword evidence="1" id="KW-0479">Metal-binding</keyword>
<dbReference type="GO" id="GO:0046872">
    <property type="term" value="F:metal ion binding"/>
    <property type="evidence" value="ECO:0007669"/>
    <property type="project" value="UniProtKB-KW"/>
</dbReference>
<name>A0AAW6W8M8_9FUSO</name>
<keyword evidence="2" id="KW-0408">Iron</keyword>
<organism evidence="5 6">
    <name type="scientific">Fusobacterium necrophorum</name>
    <dbReference type="NCBI Taxonomy" id="859"/>
    <lineage>
        <taxon>Bacteria</taxon>
        <taxon>Fusobacteriati</taxon>
        <taxon>Fusobacteriota</taxon>
        <taxon>Fusobacteriia</taxon>
        <taxon>Fusobacteriales</taxon>
        <taxon>Fusobacteriaceae</taxon>
        <taxon>Fusobacterium</taxon>
    </lineage>
</organism>
<dbReference type="RefSeq" id="WP_249038441.1">
    <property type="nucleotide sequence ID" value="NZ_JAMGTN010000003.1"/>
</dbReference>
<dbReference type="Proteomes" id="UP001173223">
    <property type="component" value="Unassembled WGS sequence"/>
</dbReference>
<dbReference type="InterPro" id="IPR017896">
    <property type="entry name" value="4Fe4S_Fe-S-bd"/>
</dbReference>
<keyword evidence="3" id="KW-0411">Iron-sulfur</keyword>
<comment type="caution">
    <text evidence="5">The sequence shown here is derived from an EMBL/GenBank/DDBJ whole genome shotgun (WGS) entry which is preliminary data.</text>
</comment>
<evidence type="ECO:0000256" key="1">
    <source>
        <dbReference type="ARBA" id="ARBA00022723"/>
    </source>
</evidence>
<dbReference type="AlphaFoldDB" id="A0AAW6W8M8"/>
<gene>
    <name evidence="5" type="ORF">MWG07_01815</name>
</gene>
<feature type="domain" description="4Fe-4S ferredoxin-type" evidence="4">
    <location>
        <begin position="171"/>
        <end position="200"/>
    </location>
</feature>
<dbReference type="GO" id="GO:0051536">
    <property type="term" value="F:iron-sulfur cluster binding"/>
    <property type="evidence" value="ECO:0007669"/>
    <property type="project" value="UniProtKB-KW"/>
</dbReference>
<evidence type="ECO:0000313" key="5">
    <source>
        <dbReference type="EMBL" id="MDK4511003.1"/>
    </source>
</evidence>
<dbReference type="PROSITE" id="PS51379">
    <property type="entry name" value="4FE4S_FER_2"/>
    <property type="match status" value="1"/>
</dbReference>
<reference evidence="5" key="1">
    <citation type="journal article" date="2022" name="Gene">
        <title>A genome-led study on the pathogenesis of Fusobacterium necrophorum infections.</title>
        <authorList>
            <person name="Thapa G."/>
            <person name="Jayal A."/>
            <person name="Sikazwe E."/>
            <person name="Perry T."/>
            <person name="Mohammed Al Balushi A."/>
            <person name="Livingstone P."/>
        </authorList>
    </citation>
    <scope>NUCLEOTIDE SEQUENCE</scope>
    <source>
        <strain evidence="5">BRON_8</strain>
    </source>
</reference>
<accession>A0AAW6W8M8</accession>
<proteinExistence type="predicted"/>
<evidence type="ECO:0000256" key="3">
    <source>
        <dbReference type="ARBA" id="ARBA00023014"/>
    </source>
</evidence>
<dbReference type="GeneID" id="75075413"/>
<dbReference type="PROSITE" id="PS00198">
    <property type="entry name" value="4FE4S_FER_1"/>
    <property type="match status" value="1"/>
</dbReference>
<keyword evidence="6" id="KW-1185">Reference proteome</keyword>
<sequence>MLYYQRKGYGMFVNVSKNKNCAQVIQYLKQYTSEEFQKDPKVLGLIFESHFLDVSNEVLESLKHLNWENKNYSFALCISKGIQGNSLYHIQKEVENLEQKLNYMEHVILGEDLSGEASFQGEKKSSELKEKIKKISSELSGRERKELNVGYSKLSSFFAGFLRIPFLYTFLNNSLDGNRCRKCGHCRGVCPTHKKIQKSS</sequence>
<evidence type="ECO:0000259" key="4">
    <source>
        <dbReference type="PROSITE" id="PS51379"/>
    </source>
</evidence>
<dbReference type="EMBL" id="JAMGTK010000003">
    <property type="protein sequence ID" value="MDK4511003.1"/>
    <property type="molecule type" value="Genomic_DNA"/>
</dbReference>
<protein>
    <recommendedName>
        <fullName evidence="4">4Fe-4S ferredoxin-type domain-containing protein</fullName>
    </recommendedName>
</protein>
<dbReference type="InterPro" id="IPR017900">
    <property type="entry name" value="4Fe4S_Fe_S_CS"/>
</dbReference>